<dbReference type="EMBL" id="QKYT01000071">
    <property type="protein sequence ID" value="RIA94886.1"/>
    <property type="molecule type" value="Genomic_DNA"/>
</dbReference>
<dbReference type="Proteomes" id="UP000265703">
    <property type="component" value="Unassembled WGS sequence"/>
</dbReference>
<name>A0A397TD46_9GLOM</name>
<evidence type="ECO:0000313" key="2">
    <source>
        <dbReference type="Proteomes" id="UP000265703"/>
    </source>
</evidence>
<protein>
    <submittedName>
        <fullName evidence="1">Uncharacterized protein</fullName>
    </submittedName>
</protein>
<keyword evidence="2" id="KW-1185">Reference proteome</keyword>
<reference evidence="1 2" key="1">
    <citation type="submission" date="2018-06" db="EMBL/GenBank/DDBJ databases">
        <title>Comparative genomics reveals the genomic features of Rhizophagus irregularis, R. cerebriforme, R. diaphanum and Gigaspora rosea, and their symbiotic lifestyle signature.</title>
        <authorList>
            <person name="Morin E."/>
            <person name="San Clemente H."/>
            <person name="Chen E.C.H."/>
            <person name="De La Providencia I."/>
            <person name="Hainaut M."/>
            <person name="Kuo A."/>
            <person name="Kohler A."/>
            <person name="Murat C."/>
            <person name="Tang N."/>
            <person name="Roy S."/>
            <person name="Loubradou J."/>
            <person name="Henrissat B."/>
            <person name="Grigoriev I.V."/>
            <person name="Corradi N."/>
            <person name="Roux C."/>
            <person name="Martin F.M."/>
        </authorList>
    </citation>
    <scope>NUCLEOTIDE SEQUENCE [LARGE SCALE GENOMIC DNA]</scope>
    <source>
        <strain evidence="1 2">DAOM 227022</strain>
    </source>
</reference>
<gene>
    <name evidence="1" type="ORF">C1645_817365</name>
</gene>
<dbReference type="AlphaFoldDB" id="A0A397TD46"/>
<dbReference type="OrthoDB" id="2444310at2759"/>
<proteinExistence type="predicted"/>
<comment type="caution">
    <text evidence="1">The sequence shown here is derived from an EMBL/GenBank/DDBJ whole genome shotgun (WGS) entry which is preliminary data.</text>
</comment>
<sequence length="198" mass="23230">MIPLIIHIRILLTVANIKDIIFKRREVEGITEMNIWKVELDLKGIEDILPKMTLKNLAIRWNLFMYLRDILIKMTKYLRKIIQSIIVDLERKRKAERIDKKLPENLKIPVTQHELDILLSTDVRDHLKTLFRVSETESTLELCALKTSTRSERPDYRLIINNVCPFRGEEKSPSNNEDPKSELRKKLNGLGYFANGAH</sequence>
<organism evidence="1 2">
    <name type="scientific">Glomus cerebriforme</name>
    <dbReference type="NCBI Taxonomy" id="658196"/>
    <lineage>
        <taxon>Eukaryota</taxon>
        <taxon>Fungi</taxon>
        <taxon>Fungi incertae sedis</taxon>
        <taxon>Mucoromycota</taxon>
        <taxon>Glomeromycotina</taxon>
        <taxon>Glomeromycetes</taxon>
        <taxon>Glomerales</taxon>
        <taxon>Glomeraceae</taxon>
        <taxon>Glomus</taxon>
    </lineage>
</organism>
<evidence type="ECO:0000313" key="1">
    <source>
        <dbReference type="EMBL" id="RIA94886.1"/>
    </source>
</evidence>
<accession>A0A397TD46</accession>